<reference evidence="2 3" key="1">
    <citation type="submission" date="2019-03" db="EMBL/GenBank/DDBJ databases">
        <title>Genomic Encyclopedia of Type Strains, Phase IV (KMG-IV): sequencing the most valuable type-strain genomes for metagenomic binning, comparative biology and taxonomic classification.</title>
        <authorList>
            <person name="Goeker M."/>
        </authorList>
    </citation>
    <scope>NUCLEOTIDE SEQUENCE [LARGE SCALE GENOMIC DNA]</scope>
    <source>
        <strain evidence="2 3">DSM 29489</strain>
    </source>
</reference>
<sequence>MEYRNLVFDFTHSYPKQFKDQDSFIRLDCSKMRGCVLYCSHLAEAELKRMIELHGISGIHFIDSGDYHYITRLMTDYIKEPFSMVLIDHHTDMQKPLTGEITSCGNWAREVLENNSYLKQLVLMGPRQHLIDELDVPDNKEKIIAISYEKLERRQAKEDFKRIRKDLPVYLSIDKDVLTKRDAVTNWDQGEMTVDMLKHLLQFLLVECEVIGIDICGEYPNADIIPEYTEAKRINNKTNEELYAYIMNLLRRK</sequence>
<evidence type="ECO:0000256" key="1">
    <source>
        <dbReference type="PROSITE-ProRule" id="PRU00742"/>
    </source>
</evidence>
<dbReference type="Proteomes" id="UP000295726">
    <property type="component" value="Unassembled WGS sequence"/>
</dbReference>
<dbReference type="InterPro" id="IPR006035">
    <property type="entry name" value="Ureohydrolase"/>
</dbReference>
<name>A0A4V2USP7_9FIRM</name>
<dbReference type="Pfam" id="PF00491">
    <property type="entry name" value="Arginase"/>
    <property type="match status" value="1"/>
</dbReference>
<dbReference type="PANTHER" id="PTHR11358:SF41">
    <property type="entry name" value="ARGINASE"/>
    <property type="match status" value="1"/>
</dbReference>
<dbReference type="Gene3D" id="3.40.800.10">
    <property type="entry name" value="Ureohydrolase domain"/>
    <property type="match status" value="1"/>
</dbReference>
<dbReference type="GO" id="GO:0033389">
    <property type="term" value="P:putrescine biosynthetic process from arginine, via agmatine"/>
    <property type="evidence" value="ECO:0007669"/>
    <property type="project" value="TreeGrafter"/>
</dbReference>
<dbReference type="SUPFAM" id="SSF52768">
    <property type="entry name" value="Arginase/deacetylase"/>
    <property type="match status" value="1"/>
</dbReference>
<dbReference type="EMBL" id="SLZZ01000002">
    <property type="protein sequence ID" value="TCS82262.1"/>
    <property type="molecule type" value="Genomic_DNA"/>
</dbReference>
<proteinExistence type="inferred from homology"/>
<dbReference type="OrthoDB" id="9805406at2"/>
<organism evidence="2 3">
    <name type="scientific">Muricomes intestini</name>
    <dbReference type="NCBI Taxonomy" id="1796634"/>
    <lineage>
        <taxon>Bacteria</taxon>
        <taxon>Bacillati</taxon>
        <taxon>Bacillota</taxon>
        <taxon>Clostridia</taxon>
        <taxon>Lachnospirales</taxon>
        <taxon>Lachnospiraceae</taxon>
        <taxon>Muricomes</taxon>
    </lineage>
</organism>
<keyword evidence="3" id="KW-1185">Reference proteome</keyword>
<comment type="similarity">
    <text evidence="1">Belongs to the arginase family.</text>
</comment>
<dbReference type="PROSITE" id="PS51409">
    <property type="entry name" value="ARGINASE_2"/>
    <property type="match status" value="1"/>
</dbReference>
<gene>
    <name evidence="2" type="ORF">EDD59_102128</name>
</gene>
<dbReference type="GO" id="GO:0008783">
    <property type="term" value="F:agmatinase activity"/>
    <property type="evidence" value="ECO:0007669"/>
    <property type="project" value="TreeGrafter"/>
</dbReference>
<protein>
    <submittedName>
        <fullName evidence="2">Arginase family protein</fullName>
    </submittedName>
</protein>
<dbReference type="GO" id="GO:0046872">
    <property type="term" value="F:metal ion binding"/>
    <property type="evidence" value="ECO:0007669"/>
    <property type="project" value="InterPro"/>
</dbReference>
<dbReference type="PANTHER" id="PTHR11358">
    <property type="entry name" value="ARGINASE/AGMATINASE"/>
    <property type="match status" value="1"/>
</dbReference>
<dbReference type="InterPro" id="IPR023696">
    <property type="entry name" value="Ureohydrolase_dom_sf"/>
</dbReference>
<comment type="caution">
    <text evidence="2">The sequence shown here is derived from an EMBL/GenBank/DDBJ whole genome shotgun (WGS) entry which is preliminary data.</text>
</comment>
<accession>A0A4V2USP7</accession>
<evidence type="ECO:0000313" key="3">
    <source>
        <dbReference type="Proteomes" id="UP000295726"/>
    </source>
</evidence>
<dbReference type="AlphaFoldDB" id="A0A4V2USP7"/>
<dbReference type="RefSeq" id="WP_132378443.1">
    <property type="nucleotide sequence ID" value="NZ_DAIQXH010000059.1"/>
</dbReference>
<evidence type="ECO:0000313" key="2">
    <source>
        <dbReference type="EMBL" id="TCS82262.1"/>
    </source>
</evidence>